<protein>
    <submittedName>
        <fullName evidence="9">Cytochrome P450</fullName>
    </submittedName>
</protein>
<keyword evidence="3 8" id="KW-0349">Heme</keyword>
<dbReference type="GO" id="GO:0005506">
    <property type="term" value="F:iron ion binding"/>
    <property type="evidence" value="ECO:0007669"/>
    <property type="project" value="InterPro"/>
</dbReference>
<keyword evidence="5 8" id="KW-0560">Oxidoreductase</keyword>
<evidence type="ECO:0000256" key="1">
    <source>
        <dbReference type="ARBA" id="ARBA00001971"/>
    </source>
</evidence>
<evidence type="ECO:0000256" key="8">
    <source>
        <dbReference type="RuleBase" id="RU000461"/>
    </source>
</evidence>
<dbReference type="AlphaFoldDB" id="A0A7W3SZJ1"/>
<proteinExistence type="inferred from homology"/>
<dbReference type="FunFam" id="1.10.630.10:FF:000018">
    <property type="entry name" value="Cytochrome P450 monooxygenase"/>
    <property type="match status" value="1"/>
</dbReference>
<dbReference type="Pfam" id="PF00067">
    <property type="entry name" value="p450"/>
    <property type="match status" value="1"/>
</dbReference>
<dbReference type="PRINTS" id="PR00385">
    <property type="entry name" value="P450"/>
</dbReference>
<keyword evidence="4 8" id="KW-0479">Metal-binding</keyword>
<comment type="similarity">
    <text evidence="2 8">Belongs to the cytochrome P450 family.</text>
</comment>
<dbReference type="InterPro" id="IPR002397">
    <property type="entry name" value="Cyt_P450_B"/>
</dbReference>
<sequence length="393" mass="42402">MLRYPFERENCLSPMPHPELPGRSRPTRVVMPSGHPAHLVTRYRDVARALADHRLSRRGMLVAPGGPRFTPADIDEPGLLGLDPPDHTRVRRLCAPAFRPGPVGARAPGIRALAHRLLDGLRAWADPVVDLHHGFSLPLATATTADLLGIPSDDHPALVRWARQKLSLTGLPPERARAGHLALRSHFEALALGSPTRRPRAGMIALLAGAHAEGRIGRTELPAVLVNLFVAGHTTTSAVLTNGLLRLLVRPARWSALIDEPALIGPAVAEILRHDVAGDMSLPRLATEDLRIGETTVRAGEAVIPAHAYANRDPEVFDRPDEFDITRRPARNLAFGHGPHHCIGSALAVLELEIALTAVTERFPRLRLAAPPGTLPWNNGSLTGGVTSLPVHL</sequence>
<gene>
    <name evidence="9" type="ORF">FOE67_01375</name>
</gene>
<keyword evidence="6 8" id="KW-0408">Iron</keyword>
<dbReference type="GO" id="GO:0016705">
    <property type="term" value="F:oxidoreductase activity, acting on paired donors, with incorporation or reduction of molecular oxygen"/>
    <property type="evidence" value="ECO:0007669"/>
    <property type="project" value="InterPro"/>
</dbReference>
<evidence type="ECO:0000313" key="10">
    <source>
        <dbReference type="Proteomes" id="UP000530234"/>
    </source>
</evidence>
<dbReference type="GO" id="GO:0020037">
    <property type="term" value="F:heme binding"/>
    <property type="evidence" value="ECO:0007669"/>
    <property type="project" value="InterPro"/>
</dbReference>
<dbReference type="InterPro" id="IPR036396">
    <property type="entry name" value="Cyt_P450_sf"/>
</dbReference>
<dbReference type="Gene3D" id="1.10.630.10">
    <property type="entry name" value="Cytochrome P450"/>
    <property type="match status" value="1"/>
</dbReference>
<name>A0A7W3SZJ1_9ACTN</name>
<keyword evidence="7 8" id="KW-0503">Monooxygenase</keyword>
<dbReference type="RefSeq" id="WP_182659885.1">
    <property type="nucleotide sequence ID" value="NZ_VKHS01000012.1"/>
</dbReference>
<dbReference type="PANTHER" id="PTHR46696">
    <property type="entry name" value="P450, PUTATIVE (EUROFUNG)-RELATED"/>
    <property type="match status" value="1"/>
</dbReference>
<comment type="caution">
    <text evidence="9">The sequence shown here is derived from an EMBL/GenBank/DDBJ whole genome shotgun (WGS) entry which is preliminary data.</text>
</comment>
<dbReference type="EMBL" id="VKHS01000012">
    <property type="protein sequence ID" value="MBB0228194.1"/>
    <property type="molecule type" value="Genomic_DNA"/>
</dbReference>
<dbReference type="PANTHER" id="PTHR46696:SF5">
    <property type="entry name" value="CYTOCHROME P450 BJ-1"/>
    <property type="match status" value="1"/>
</dbReference>
<dbReference type="InterPro" id="IPR017972">
    <property type="entry name" value="Cyt_P450_CS"/>
</dbReference>
<comment type="cofactor">
    <cofactor evidence="1">
        <name>heme</name>
        <dbReference type="ChEBI" id="CHEBI:30413"/>
    </cofactor>
</comment>
<dbReference type="PROSITE" id="PS00086">
    <property type="entry name" value="CYTOCHROME_P450"/>
    <property type="match status" value="1"/>
</dbReference>
<dbReference type="SUPFAM" id="SSF48264">
    <property type="entry name" value="Cytochrome P450"/>
    <property type="match status" value="1"/>
</dbReference>
<dbReference type="Proteomes" id="UP000530234">
    <property type="component" value="Unassembled WGS sequence"/>
</dbReference>
<evidence type="ECO:0000313" key="9">
    <source>
        <dbReference type="EMBL" id="MBB0228194.1"/>
    </source>
</evidence>
<evidence type="ECO:0000256" key="4">
    <source>
        <dbReference type="ARBA" id="ARBA00022723"/>
    </source>
</evidence>
<evidence type="ECO:0000256" key="7">
    <source>
        <dbReference type="ARBA" id="ARBA00023033"/>
    </source>
</evidence>
<evidence type="ECO:0000256" key="5">
    <source>
        <dbReference type="ARBA" id="ARBA00023002"/>
    </source>
</evidence>
<dbReference type="PRINTS" id="PR00359">
    <property type="entry name" value="BP450"/>
</dbReference>
<evidence type="ECO:0000256" key="2">
    <source>
        <dbReference type="ARBA" id="ARBA00010617"/>
    </source>
</evidence>
<evidence type="ECO:0000256" key="3">
    <source>
        <dbReference type="ARBA" id="ARBA00022617"/>
    </source>
</evidence>
<accession>A0A7W3SZJ1</accession>
<dbReference type="GO" id="GO:0004497">
    <property type="term" value="F:monooxygenase activity"/>
    <property type="evidence" value="ECO:0007669"/>
    <property type="project" value="UniProtKB-KW"/>
</dbReference>
<reference evidence="10" key="1">
    <citation type="submission" date="2019-10" db="EMBL/GenBank/DDBJ databases">
        <title>Streptomyces sp. nov., a novel actinobacterium isolated from alkaline environment.</title>
        <authorList>
            <person name="Golinska P."/>
        </authorList>
    </citation>
    <scope>NUCLEOTIDE SEQUENCE [LARGE SCALE GENOMIC DNA]</scope>
    <source>
        <strain evidence="10">DSM 42108</strain>
    </source>
</reference>
<keyword evidence="10" id="KW-1185">Reference proteome</keyword>
<dbReference type="InterPro" id="IPR001128">
    <property type="entry name" value="Cyt_P450"/>
</dbReference>
<evidence type="ECO:0000256" key="6">
    <source>
        <dbReference type="ARBA" id="ARBA00023004"/>
    </source>
</evidence>
<organism evidence="9 10">
    <name type="scientific">Streptomyces calidiresistens</name>
    <dbReference type="NCBI Taxonomy" id="1485586"/>
    <lineage>
        <taxon>Bacteria</taxon>
        <taxon>Bacillati</taxon>
        <taxon>Actinomycetota</taxon>
        <taxon>Actinomycetes</taxon>
        <taxon>Kitasatosporales</taxon>
        <taxon>Streptomycetaceae</taxon>
        <taxon>Streptomyces</taxon>
    </lineage>
</organism>